<organism evidence="1 2">
    <name type="scientific">Acetivibrio mesophilus</name>
    <dbReference type="NCBI Taxonomy" id="2487273"/>
    <lineage>
        <taxon>Bacteria</taxon>
        <taxon>Bacillati</taxon>
        <taxon>Bacillota</taxon>
        <taxon>Clostridia</taxon>
        <taxon>Eubacteriales</taxon>
        <taxon>Oscillospiraceae</taxon>
        <taxon>Acetivibrio</taxon>
    </lineage>
</organism>
<sequence>MNRLEKYRYIRNARRRCRLAIIFSFLFLFSGIFIADSSMNNLMNRKNGLGMFSITPHGDSHYNVKFLNEDIYINVKYIREDINRLKNWLSQVF</sequence>
<dbReference type="EMBL" id="RLII01000031">
    <property type="protein sequence ID" value="RXE57870.1"/>
    <property type="molecule type" value="Genomic_DNA"/>
</dbReference>
<name>A0A4Q0I0X1_9FIRM</name>
<accession>A0A4Q0I0X1</accession>
<dbReference type="OrthoDB" id="2087364at2"/>
<dbReference type="RefSeq" id="WP_069193216.1">
    <property type="nucleotide sequence ID" value="NZ_RLII01000031.1"/>
</dbReference>
<dbReference type="Proteomes" id="UP000289166">
    <property type="component" value="Unassembled WGS sequence"/>
</dbReference>
<proteinExistence type="predicted"/>
<reference evidence="2" key="1">
    <citation type="submission" date="2018-11" db="EMBL/GenBank/DDBJ databases">
        <title>Genome sequencing of a novel mesophilic and cellulolytic organism within the genus Hungateiclostridium.</title>
        <authorList>
            <person name="Rettenmaier R."/>
            <person name="Liebl W."/>
            <person name="Zverlov V."/>
        </authorList>
    </citation>
    <scope>NUCLEOTIDE SEQUENCE [LARGE SCALE GENOMIC DNA]</scope>
    <source>
        <strain evidence="2">N2K1</strain>
    </source>
</reference>
<comment type="caution">
    <text evidence="1">The sequence shown here is derived from an EMBL/GenBank/DDBJ whole genome shotgun (WGS) entry which is preliminary data.</text>
</comment>
<keyword evidence="2" id="KW-1185">Reference proteome</keyword>
<gene>
    <name evidence="1" type="ORF">EFD62_15225</name>
</gene>
<evidence type="ECO:0000313" key="2">
    <source>
        <dbReference type="Proteomes" id="UP000289166"/>
    </source>
</evidence>
<evidence type="ECO:0000313" key="1">
    <source>
        <dbReference type="EMBL" id="RXE57870.1"/>
    </source>
</evidence>
<protein>
    <submittedName>
        <fullName evidence="1">Uncharacterized protein</fullName>
    </submittedName>
</protein>
<dbReference type="AlphaFoldDB" id="A0A4Q0I0X1"/>